<name>A0A9E7G6M9_9LILI</name>
<dbReference type="AlphaFoldDB" id="A0A9E7G6M9"/>
<accession>A0A9E7G6M9</accession>
<dbReference type="Proteomes" id="UP001055439">
    <property type="component" value="Chromosome 6"/>
</dbReference>
<protein>
    <submittedName>
        <fullName evidence="1">Uncharacterized protein</fullName>
    </submittedName>
</protein>
<keyword evidence="2" id="KW-1185">Reference proteome</keyword>
<sequence length="120" mass="13756">MVFYPLSLQSPFQITLCRLECAQAMVFDPLSLQYLRFRSLSVVLNALPPSCTSSRVSFLLATMPTTRDWRCRSFDLVQGGILISRMNLVMKSVILLTHQSKFLLQPPRQTMGRCVWNKVD</sequence>
<proteinExistence type="predicted"/>
<reference evidence="1" key="1">
    <citation type="submission" date="2022-05" db="EMBL/GenBank/DDBJ databases">
        <title>The Musa troglodytarum L. genome provides insights into the mechanism of non-climacteric behaviour and enrichment of carotenoids.</title>
        <authorList>
            <person name="Wang J."/>
        </authorList>
    </citation>
    <scope>NUCLEOTIDE SEQUENCE</scope>
    <source>
        <tissue evidence="1">Leaf</tissue>
    </source>
</reference>
<gene>
    <name evidence="1" type="ORF">MUK42_03679</name>
</gene>
<dbReference type="EMBL" id="CP097508">
    <property type="protein sequence ID" value="URE08730.1"/>
    <property type="molecule type" value="Genomic_DNA"/>
</dbReference>
<evidence type="ECO:0000313" key="2">
    <source>
        <dbReference type="Proteomes" id="UP001055439"/>
    </source>
</evidence>
<organism evidence="1 2">
    <name type="scientific">Musa troglodytarum</name>
    <name type="common">fe'i banana</name>
    <dbReference type="NCBI Taxonomy" id="320322"/>
    <lineage>
        <taxon>Eukaryota</taxon>
        <taxon>Viridiplantae</taxon>
        <taxon>Streptophyta</taxon>
        <taxon>Embryophyta</taxon>
        <taxon>Tracheophyta</taxon>
        <taxon>Spermatophyta</taxon>
        <taxon>Magnoliopsida</taxon>
        <taxon>Liliopsida</taxon>
        <taxon>Zingiberales</taxon>
        <taxon>Musaceae</taxon>
        <taxon>Musa</taxon>
    </lineage>
</organism>
<evidence type="ECO:0000313" key="1">
    <source>
        <dbReference type="EMBL" id="URE08730.1"/>
    </source>
</evidence>